<gene>
    <name evidence="1" type="ORF">L2W38_06855</name>
</gene>
<evidence type="ECO:0000313" key="2">
    <source>
        <dbReference type="Proteomes" id="UP001200430"/>
    </source>
</evidence>
<proteinExistence type="predicted"/>
<dbReference type="RefSeq" id="WP_005660074.1">
    <property type="nucleotide sequence ID" value="NZ_JAKGUD010000005.1"/>
</dbReference>
<dbReference type="Proteomes" id="UP001200430">
    <property type="component" value="Unassembled WGS sequence"/>
</dbReference>
<reference evidence="1 2" key="1">
    <citation type="submission" date="2022-01" db="EMBL/GenBank/DDBJ databases">
        <title>Dethiosulfovibrio faecalis sp. nov., a novel proteolytic, non-sulfur-reducing bacterium isolated from a marine aquaculture solid waste bioreactor.</title>
        <authorList>
            <person name="Grabowski S."/>
            <person name="Apolinario E."/>
            <person name="Schneider N."/>
            <person name="Marshall C.W."/>
            <person name="Sowers K.R."/>
        </authorList>
    </citation>
    <scope>NUCLEOTIDE SEQUENCE [LARGE SCALE GENOMIC DNA]</scope>
    <source>
        <strain evidence="1 2">DSM 12537</strain>
    </source>
</reference>
<organism evidence="1 2">
    <name type="scientific">Dethiosulfovibrio marinus</name>
    <dbReference type="NCBI Taxonomy" id="133532"/>
    <lineage>
        <taxon>Bacteria</taxon>
        <taxon>Thermotogati</taxon>
        <taxon>Synergistota</taxon>
        <taxon>Synergistia</taxon>
        <taxon>Synergistales</taxon>
        <taxon>Dethiosulfovibrionaceae</taxon>
        <taxon>Dethiosulfovibrio</taxon>
    </lineage>
</organism>
<dbReference type="Pfam" id="PF05258">
    <property type="entry name" value="DciA"/>
    <property type="match status" value="1"/>
</dbReference>
<dbReference type="InterPro" id="IPR007922">
    <property type="entry name" value="DciA-like"/>
</dbReference>
<dbReference type="EMBL" id="JAKGUD010000005">
    <property type="protein sequence ID" value="MCF4142530.1"/>
    <property type="molecule type" value="Genomic_DNA"/>
</dbReference>
<protein>
    <submittedName>
        <fullName evidence="1">DUF721 domain-containing protein</fullName>
    </submittedName>
</protein>
<evidence type="ECO:0000313" key="1">
    <source>
        <dbReference type="EMBL" id="MCF4142530.1"/>
    </source>
</evidence>
<name>A0ABS9EMZ5_9BACT</name>
<comment type="caution">
    <text evidence="1">The sequence shown here is derived from an EMBL/GenBank/DDBJ whole genome shotgun (WGS) entry which is preliminary data.</text>
</comment>
<keyword evidence="2" id="KW-1185">Reference proteome</keyword>
<sequence>MARRRSRPELLRGLLSGRLPPGLSTALSISEVDKEWSSIVGTVLGRKSRPVSLDRGTLVVACESPGVAKMISMKAGTVASSVEKRWHLGVKSVRAVVARIEAKREIPEPEPARVIPSERSVKACLNYTSDKIDREDVAEALARLMATYMKRFPKKEE</sequence>
<accession>A0ABS9EMZ5</accession>